<name>A0A540KMX6_MALBA</name>
<evidence type="ECO:0000313" key="3">
    <source>
        <dbReference type="EMBL" id="TQD75568.1"/>
    </source>
</evidence>
<protein>
    <submittedName>
        <fullName evidence="3">Uncharacterized protein</fullName>
    </submittedName>
</protein>
<dbReference type="PANTHER" id="PTHR47491">
    <property type="entry name" value="CAP-GLY DOMAIN LINKER"/>
    <property type="match status" value="1"/>
</dbReference>
<sequence length="206" mass="23127">MRDELKAETLLTNLLREKLYSKELEVEQLQAEVAAAVRGNDILRGEVQNAMDNLEMLMLKKGENINQLQSDLQASTKELTVTRGILPKTSEERYMMWEEVKKYNEKNMLLNSEEGQITTLKDTIERNKPFDPPEGKREENEVKKMGASTSREPVAKLAASSLMEVFWAAATRIDLAAMFESPAMVTRAAGTNRSAVSEEGTDAIIT</sequence>
<keyword evidence="4" id="KW-1185">Reference proteome</keyword>
<proteinExistence type="predicted"/>
<evidence type="ECO:0000256" key="2">
    <source>
        <dbReference type="SAM" id="MobiDB-lite"/>
    </source>
</evidence>
<dbReference type="Proteomes" id="UP000315295">
    <property type="component" value="Unassembled WGS sequence"/>
</dbReference>
<feature type="coiled-coil region" evidence="1">
    <location>
        <begin position="40"/>
        <end position="71"/>
    </location>
</feature>
<keyword evidence="1" id="KW-0175">Coiled coil</keyword>
<comment type="caution">
    <text evidence="3">The sequence shown here is derived from an EMBL/GenBank/DDBJ whole genome shotgun (WGS) entry which is preliminary data.</text>
</comment>
<feature type="region of interest" description="Disordered" evidence="2">
    <location>
        <begin position="125"/>
        <end position="151"/>
    </location>
</feature>
<feature type="compositionally biased region" description="Basic and acidic residues" evidence="2">
    <location>
        <begin position="125"/>
        <end position="144"/>
    </location>
</feature>
<reference evidence="3 4" key="1">
    <citation type="journal article" date="2019" name="G3 (Bethesda)">
        <title>Sequencing of a Wild Apple (Malus baccata) Genome Unravels the Differences Between Cultivated and Wild Apple Species Regarding Disease Resistance and Cold Tolerance.</title>
        <authorList>
            <person name="Chen X."/>
        </authorList>
    </citation>
    <scope>NUCLEOTIDE SEQUENCE [LARGE SCALE GENOMIC DNA]</scope>
    <source>
        <strain evidence="4">cv. Shandingzi</strain>
        <tissue evidence="3">Leaves</tissue>
    </source>
</reference>
<gene>
    <name evidence="3" type="ORF">C1H46_038911</name>
</gene>
<dbReference type="PANTHER" id="PTHR47491:SF5">
    <property type="entry name" value="CAP-GLY DOMAIN LINKER"/>
    <property type="match status" value="1"/>
</dbReference>
<evidence type="ECO:0000313" key="4">
    <source>
        <dbReference type="Proteomes" id="UP000315295"/>
    </source>
</evidence>
<dbReference type="STRING" id="106549.A0A540KMX6"/>
<dbReference type="AlphaFoldDB" id="A0A540KMX6"/>
<evidence type="ECO:0000256" key="1">
    <source>
        <dbReference type="SAM" id="Coils"/>
    </source>
</evidence>
<accession>A0A540KMX6</accession>
<dbReference type="EMBL" id="VIEB01001089">
    <property type="protein sequence ID" value="TQD75568.1"/>
    <property type="molecule type" value="Genomic_DNA"/>
</dbReference>
<organism evidence="3 4">
    <name type="scientific">Malus baccata</name>
    <name type="common">Siberian crab apple</name>
    <name type="synonym">Pyrus baccata</name>
    <dbReference type="NCBI Taxonomy" id="106549"/>
    <lineage>
        <taxon>Eukaryota</taxon>
        <taxon>Viridiplantae</taxon>
        <taxon>Streptophyta</taxon>
        <taxon>Embryophyta</taxon>
        <taxon>Tracheophyta</taxon>
        <taxon>Spermatophyta</taxon>
        <taxon>Magnoliopsida</taxon>
        <taxon>eudicotyledons</taxon>
        <taxon>Gunneridae</taxon>
        <taxon>Pentapetalae</taxon>
        <taxon>rosids</taxon>
        <taxon>fabids</taxon>
        <taxon>Rosales</taxon>
        <taxon>Rosaceae</taxon>
        <taxon>Amygdaloideae</taxon>
        <taxon>Maleae</taxon>
        <taxon>Malus</taxon>
    </lineage>
</organism>